<comment type="caution">
    <text evidence="2">The sequence shown here is derived from an EMBL/GenBank/DDBJ whole genome shotgun (WGS) entry which is preliminary data.</text>
</comment>
<dbReference type="STRING" id="1210086.GCA_001613105_01966"/>
<organism evidence="2 3">
    <name type="scientific">Nocardia pseudobrasiliensis</name>
    <dbReference type="NCBI Taxonomy" id="45979"/>
    <lineage>
        <taxon>Bacteria</taxon>
        <taxon>Bacillati</taxon>
        <taxon>Actinomycetota</taxon>
        <taxon>Actinomycetes</taxon>
        <taxon>Mycobacteriales</taxon>
        <taxon>Nocardiaceae</taxon>
        <taxon>Nocardia</taxon>
    </lineage>
</organism>
<dbReference type="AlphaFoldDB" id="A0A370I4D2"/>
<gene>
    <name evidence="2" type="ORF">DFR76_106475</name>
</gene>
<dbReference type="Proteomes" id="UP000254869">
    <property type="component" value="Unassembled WGS sequence"/>
</dbReference>
<dbReference type="EMBL" id="QQBC01000006">
    <property type="protein sequence ID" value="RDI65603.1"/>
    <property type="molecule type" value="Genomic_DNA"/>
</dbReference>
<feature type="compositionally biased region" description="Basic and acidic residues" evidence="1">
    <location>
        <begin position="10"/>
        <end position="28"/>
    </location>
</feature>
<evidence type="ECO:0000313" key="2">
    <source>
        <dbReference type="EMBL" id="RDI65603.1"/>
    </source>
</evidence>
<keyword evidence="3" id="KW-1185">Reference proteome</keyword>
<proteinExistence type="predicted"/>
<accession>A0A370I4D2</accession>
<name>A0A370I4D2_9NOCA</name>
<reference evidence="2 3" key="1">
    <citation type="submission" date="2018-07" db="EMBL/GenBank/DDBJ databases">
        <title>Genomic Encyclopedia of Type Strains, Phase IV (KMG-IV): sequencing the most valuable type-strain genomes for metagenomic binning, comparative biology and taxonomic classification.</title>
        <authorList>
            <person name="Goeker M."/>
        </authorList>
    </citation>
    <scope>NUCLEOTIDE SEQUENCE [LARGE SCALE GENOMIC DNA]</scope>
    <source>
        <strain evidence="2 3">DSM 44290</strain>
    </source>
</reference>
<evidence type="ECO:0000256" key="1">
    <source>
        <dbReference type="SAM" id="MobiDB-lite"/>
    </source>
</evidence>
<evidence type="ECO:0000313" key="3">
    <source>
        <dbReference type="Proteomes" id="UP000254869"/>
    </source>
</evidence>
<sequence length="49" mass="5205">MNFGEYSDEVPIKPDEPQPSEDRDDKTAAQDAGPEAATDQAEGSGEPPD</sequence>
<feature type="region of interest" description="Disordered" evidence="1">
    <location>
        <begin position="1"/>
        <end position="49"/>
    </location>
</feature>
<protein>
    <submittedName>
        <fullName evidence="2">Uncharacterized protein</fullName>
    </submittedName>
</protein>